<feature type="compositionally biased region" description="Low complexity" evidence="1">
    <location>
        <begin position="46"/>
        <end position="59"/>
    </location>
</feature>
<keyword evidence="3" id="KW-1185">Reference proteome</keyword>
<proteinExistence type="predicted"/>
<evidence type="ECO:0000313" key="2">
    <source>
        <dbReference type="EMBL" id="OFA00654.1"/>
    </source>
</evidence>
<feature type="compositionally biased region" description="Basic and acidic residues" evidence="1">
    <location>
        <begin position="61"/>
        <end position="70"/>
    </location>
</feature>
<dbReference type="EMBL" id="LROM01000082">
    <property type="protein sequence ID" value="OFA00654.1"/>
    <property type="molecule type" value="Genomic_DNA"/>
</dbReference>
<organism evidence="2 3">
    <name type="scientific">Duganella phyllosphaerae</name>
    <dbReference type="NCBI Taxonomy" id="762836"/>
    <lineage>
        <taxon>Bacteria</taxon>
        <taxon>Pseudomonadati</taxon>
        <taxon>Pseudomonadota</taxon>
        <taxon>Betaproteobacteria</taxon>
        <taxon>Burkholderiales</taxon>
        <taxon>Oxalobacteraceae</taxon>
        <taxon>Telluria group</taxon>
        <taxon>Duganella</taxon>
    </lineage>
</organism>
<dbReference type="OrthoDB" id="9978929at2"/>
<dbReference type="Proteomes" id="UP000175989">
    <property type="component" value="Unassembled WGS sequence"/>
</dbReference>
<reference evidence="3" key="1">
    <citation type="journal article" date="2016" name="Front. Microbiol.">
        <title>Molecular Keys to the Janthinobacterium and Duganella spp. Interaction with the Plant Pathogen Fusarium graminearum.</title>
        <authorList>
            <person name="Haack F.S."/>
            <person name="Poehlein A."/>
            <person name="Kroger C."/>
            <person name="Voigt C.A."/>
            <person name="Piepenbring M."/>
            <person name="Bode H.B."/>
            <person name="Daniel R."/>
            <person name="Schafer W."/>
            <person name="Streit W.R."/>
        </authorList>
    </citation>
    <scope>NUCLEOTIDE SEQUENCE [LARGE SCALE GENOMIC DNA]</scope>
    <source>
        <strain evidence="3">T54</strain>
    </source>
</reference>
<gene>
    <name evidence="2" type="ORF">DUPY_23060</name>
</gene>
<feature type="region of interest" description="Disordered" evidence="1">
    <location>
        <begin position="1"/>
        <end position="70"/>
    </location>
</feature>
<evidence type="ECO:0000313" key="3">
    <source>
        <dbReference type="Proteomes" id="UP000175989"/>
    </source>
</evidence>
<dbReference type="RefSeq" id="WP_070248178.1">
    <property type="nucleotide sequence ID" value="NZ_LROM01000082.1"/>
</dbReference>
<accession>A0A1E7WNC3</accession>
<protein>
    <submittedName>
        <fullName evidence="2">Uncharacterized protein</fullName>
    </submittedName>
</protein>
<sequence length="70" mass="7501">MNTQNRSDKLLPADDQVAEEVNTDQQSPATRRIGQLPQQPVGGQSVEEAVADAAGAVDGIESPRQDKDEK</sequence>
<name>A0A1E7WNC3_9BURK</name>
<evidence type="ECO:0000256" key="1">
    <source>
        <dbReference type="SAM" id="MobiDB-lite"/>
    </source>
</evidence>
<feature type="compositionally biased region" description="Basic and acidic residues" evidence="1">
    <location>
        <begin position="1"/>
        <end position="12"/>
    </location>
</feature>
<dbReference type="AlphaFoldDB" id="A0A1E7WNC3"/>
<comment type="caution">
    <text evidence="2">The sequence shown here is derived from an EMBL/GenBank/DDBJ whole genome shotgun (WGS) entry which is preliminary data.</text>
</comment>